<evidence type="ECO:0000313" key="2">
    <source>
        <dbReference type="EMBL" id="NXD23837.1"/>
    </source>
</evidence>
<name>A0A851U2W2_9PASS</name>
<dbReference type="PANTHER" id="PTHR35440">
    <property type="entry name" value="TESTIS-EXPRESSED PROTEIN 36"/>
    <property type="match status" value="1"/>
</dbReference>
<dbReference type="AlphaFoldDB" id="A0A851U2W2"/>
<dbReference type="InterPro" id="IPR029369">
    <property type="entry name" value="HDNR"/>
</dbReference>
<dbReference type="PANTHER" id="PTHR35440:SF1">
    <property type="entry name" value="TESTIS-EXPRESSED PROTEIN 36"/>
    <property type="match status" value="1"/>
</dbReference>
<sequence length="74" mass="8164">FAHDAEEQGELESTTKASLKQVLVSAATQGNEHRAPLEYKGRVQVTGNNSFPFSSHDNRHDICNAGEYFDLVSI</sequence>
<organism evidence="2 3">
    <name type="scientific">Elachura formosa</name>
    <name type="common">spotted wren-babbler</name>
    <dbReference type="NCBI Taxonomy" id="1463973"/>
    <lineage>
        <taxon>Eukaryota</taxon>
        <taxon>Metazoa</taxon>
        <taxon>Chordata</taxon>
        <taxon>Craniata</taxon>
        <taxon>Vertebrata</taxon>
        <taxon>Euteleostomi</taxon>
        <taxon>Archelosauria</taxon>
        <taxon>Archosauria</taxon>
        <taxon>Dinosauria</taxon>
        <taxon>Saurischia</taxon>
        <taxon>Theropoda</taxon>
        <taxon>Coelurosauria</taxon>
        <taxon>Aves</taxon>
        <taxon>Neognathae</taxon>
        <taxon>Neoaves</taxon>
        <taxon>Telluraves</taxon>
        <taxon>Australaves</taxon>
        <taxon>Passeriformes</taxon>
        <taxon>Elachuridae</taxon>
        <taxon>Elachura</taxon>
    </lineage>
</organism>
<dbReference type="Pfam" id="PF15115">
    <property type="entry name" value="HDNR"/>
    <property type="match status" value="1"/>
</dbReference>
<dbReference type="EMBL" id="WBNG01000189">
    <property type="protein sequence ID" value="NXD23837.1"/>
    <property type="molecule type" value="Genomic_DNA"/>
</dbReference>
<accession>A0A851U2W2</accession>
<evidence type="ECO:0000259" key="1">
    <source>
        <dbReference type="Pfam" id="PF15115"/>
    </source>
</evidence>
<feature type="non-terminal residue" evidence="2">
    <location>
        <position position="74"/>
    </location>
</feature>
<gene>
    <name evidence="2" type="primary">Tex36</name>
    <name evidence="2" type="ORF">ELAFOR_R13339</name>
</gene>
<proteinExistence type="predicted"/>
<dbReference type="Proteomes" id="UP000623542">
    <property type="component" value="Unassembled WGS sequence"/>
</dbReference>
<keyword evidence="3" id="KW-1185">Reference proteome</keyword>
<protein>
    <submittedName>
        <fullName evidence="2">TEX36 protein</fullName>
    </submittedName>
</protein>
<evidence type="ECO:0000313" key="3">
    <source>
        <dbReference type="Proteomes" id="UP000623542"/>
    </source>
</evidence>
<reference evidence="2" key="1">
    <citation type="submission" date="2019-09" db="EMBL/GenBank/DDBJ databases">
        <title>Bird 10,000 Genomes (B10K) Project - Family phase.</title>
        <authorList>
            <person name="Zhang G."/>
        </authorList>
    </citation>
    <scope>NUCLEOTIDE SEQUENCE</scope>
    <source>
        <strain evidence="2">B10K-IZCAS-20218</strain>
        <tissue evidence="2">Blood</tissue>
    </source>
</reference>
<dbReference type="OrthoDB" id="10003408at2759"/>
<feature type="domain" description="Domain of unknown function with conserved HDNR motif" evidence="1">
    <location>
        <begin position="7"/>
        <end position="70"/>
    </location>
</feature>
<feature type="non-terminal residue" evidence="2">
    <location>
        <position position="1"/>
    </location>
</feature>
<comment type="caution">
    <text evidence="2">The sequence shown here is derived from an EMBL/GenBank/DDBJ whole genome shotgun (WGS) entry which is preliminary data.</text>
</comment>